<keyword evidence="2" id="KW-1185">Reference proteome</keyword>
<dbReference type="Proteomes" id="UP001144372">
    <property type="component" value="Unassembled WGS sequence"/>
</dbReference>
<proteinExistence type="predicted"/>
<dbReference type="EMBL" id="BSDR01000001">
    <property type="protein sequence ID" value="GLI34225.1"/>
    <property type="molecule type" value="Genomic_DNA"/>
</dbReference>
<comment type="caution">
    <text evidence="1">The sequence shown here is derived from an EMBL/GenBank/DDBJ whole genome shotgun (WGS) entry which is preliminary data.</text>
</comment>
<evidence type="ECO:0000313" key="2">
    <source>
        <dbReference type="Proteomes" id="UP001144372"/>
    </source>
</evidence>
<accession>A0A9W6D4Y8</accession>
<reference evidence="1" key="1">
    <citation type="submission" date="2022-12" db="EMBL/GenBank/DDBJ databases">
        <title>Reference genome sequencing for broad-spectrum identification of bacterial and archaeal isolates by mass spectrometry.</title>
        <authorList>
            <person name="Sekiguchi Y."/>
            <person name="Tourlousse D.M."/>
        </authorList>
    </citation>
    <scope>NUCLEOTIDE SEQUENCE</scope>
    <source>
        <strain evidence="1">ASRB1</strain>
    </source>
</reference>
<sequence>MKFVLIRGRNRLEARKKTLDFWFSHRNQFNCTMQDFLRKCSTDPTGRVIMYKG</sequence>
<gene>
    <name evidence="1" type="ORF">DAMNIGENAA_16580</name>
</gene>
<protein>
    <submittedName>
        <fullName evidence="1">Uncharacterized protein</fullName>
    </submittedName>
</protein>
<dbReference type="AlphaFoldDB" id="A0A9W6D4Y8"/>
<name>A0A9W6D4Y8_9BACT</name>
<organism evidence="1 2">
    <name type="scientific">Desulforhabdus amnigena</name>
    <dbReference type="NCBI Taxonomy" id="40218"/>
    <lineage>
        <taxon>Bacteria</taxon>
        <taxon>Pseudomonadati</taxon>
        <taxon>Thermodesulfobacteriota</taxon>
        <taxon>Syntrophobacteria</taxon>
        <taxon>Syntrophobacterales</taxon>
        <taxon>Syntrophobacteraceae</taxon>
        <taxon>Desulforhabdus</taxon>
    </lineage>
</organism>
<evidence type="ECO:0000313" key="1">
    <source>
        <dbReference type="EMBL" id="GLI34225.1"/>
    </source>
</evidence>